<proteinExistence type="predicted"/>
<comment type="caution">
    <text evidence="1">The sequence shown here is derived from an EMBL/GenBank/DDBJ whole genome shotgun (WGS) entry which is preliminary data.</text>
</comment>
<protein>
    <submittedName>
        <fullName evidence="1">Uncharacterized protein</fullName>
    </submittedName>
</protein>
<accession>A0A9D4I4Y1</accession>
<gene>
    <name evidence="1" type="ORF">DPMN_182737</name>
</gene>
<evidence type="ECO:0000313" key="1">
    <source>
        <dbReference type="EMBL" id="KAH3748299.1"/>
    </source>
</evidence>
<name>A0A9D4I4Y1_DREPO</name>
<evidence type="ECO:0000313" key="2">
    <source>
        <dbReference type="Proteomes" id="UP000828390"/>
    </source>
</evidence>
<dbReference type="Proteomes" id="UP000828390">
    <property type="component" value="Unassembled WGS sequence"/>
</dbReference>
<organism evidence="1 2">
    <name type="scientific">Dreissena polymorpha</name>
    <name type="common">Zebra mussel</name>
    <name type="synonym">Mytilus polymorpha</name>
    <dbReference type="NCBI Taxonomy" id="45954"/>
    <lineage>
        <taxon>Eukaryota</taxon>
        <taxon>Metazoa</taxon>
        <taxon>Spiralia</taxon>
        <taxon>Lophotrochozoa</taxon>
        <taxon>Mollusca</taxon>
        <taxon>Bivalvia</taxon>
        <taxon>Autobranchia</taxon>
        <taxon>Heteroconchia</taxon>
        <taxon>Euheterodonta</taxon>
        <taxon>Imparidentia</taxon>
        <taxon>Neoheterodontei</taxon>
        <taxon>Myida</taxon>
        <taxon>Dreissenoidea</taxon>
        <taxon>Dreissenidae</taxon>
        <taxon>Dreissena</taxon>
    </lineage>
</organism>
<reference evidence="1" key="1">
    <citation type="journal article" date="2019" name="bioRxiv">
        <title>The Genome of the Zebra Mussel, Dreissena polymorpha: A Resource for Invasive Species Research.</title>
        <authorList>
            <person name="McCartney M.A."/>
            <person name="Auch B."/>
            <person name="Kono T."/>
            <person name="Mallez S."/>
            <person name="Zhang Y."/>
            <person name="Obille A."/>
            <person name="Becker A."/>
            <person name="Abrahante J.E."/>
            <person name="Garbe J."/>
            <person name="Badalamenti J.P."/>
            <person name="Herman A."/>
            <person name="Mangelson H."/>
            <person name="Liachko I."/>
            <person name="Sullivan S."/>
            <person name="Sone E.D."/>
            <person name="Koren S."/>
            <person name="Silverstein K.A.T."/>
            <person name="Beckman K.B."/>
            <person name="Gohl D.M."/>
        </authorList>
    </citation>
    <scope>NUCLEOTIDE SEQUENCE</scope>
    <source>
        <strain evidence="1">Duluth1</strain>
        <tissue evidence="1">Whole animal</tissue>
    </source>
</reference>
<dbReference type="EMBL" id="JAIWYP010000010">
    <property type="protein sequence ID" value="KAH3748299.1"/>
    <property type="molecule type" value="Genomic_DNA"/>
</dbReference>
<reference evidence="1" key="2">
    <citation type="submission" date="2020-11" db="EMBL/GenBank/DDBJ databases">
        <authorList>
            <person name="McCartney M.A."/>
            <person name="Auch B."/>
            <person name="Kono T."/>
            <person name="Mallez S."/>
            <person name="Becker A."/>
            <person name="Gohl D.M."/>
            <person name="Silverstein K.A.T."/>
            <person name="Koren S."/>
            <person name="Bechman K.B."/>
            <person name="Herman A."/>
            <person name="Abrahante J.E."/>
            <person name="Garbe J."/>
        </authorList>
    </citation>
    <scope>NUCLEOTIDE SEQUENCE</scope>
    <source>
        <strain evidence="1">Duluth1</strain>
        <tissue evidence="1">Whole animal</tissue>
    </source>
</reference>
<sequence length="51" mass="5938">MTDSLDKCCGDSDEQRCCDYLEYTAESRYVPWYSRAFSSHHCEGEFAPCIM</sequence>
<dbReference type="AlphaFoldDB" id="A0A9D4I4Y1"/>
<keyword evidence="2" id="KW-1185">Reference proteome</keyword>